<dbReference type="SUPFAM" id="SSF55961">
    <property type="entry name" value="Bet v1-like"/>
    <property type="match status" value="1"/>
</dbReference>
<dbReference type="STRING" id="564198.BST17_19530"/>
<dbReference type="CDD" id="cd07812">
    <property type="entry name" value="SRPBCC"/>
    <property type="match status" value="1"/>
</dbReference>
<keyword evidence="2" id="KW-1185">Reference proteome</keyword>
<dbReference type="EMBL" id="MVHJ01000018">
    <property type="protein sequence ID" value="ORA03300.1"/>
    <property type="molecule type" value="Genomic_DNA"/>
</dbReference>
<evidence type="ECO:0000313" key="1">
    <source>
        <dbReference type="EMBL" id="ORA03300.1"/>
    </source>
</evidence>
<gene>
    <name evidence="1" type="ORF">BST17_19530</name>
</gene>
<name>A0A1W9YU67_MYCBA</name>
<comment type="caution">
    <text evidence="1">The sequence shown here is derived from an EMBL/GenBank/DDBJ whole genome shotgun (WGS) entry which is preliminary data.</text>
</comment>
<reference evidence="1 2" key="1">
    <citation type="submission" date="2017-02" db="EMBL/GenBank/DDBJ databases">
        <title>The new phylogeny of genus Mycobacterium.</title>
        <authorList>
            <person name="Tortoli E."/>
            <person name="Trovato A."/>
            <person name="Cirillo D.M."/>
        </authorList>
    </citation>
    <scope>NUCLEOTIDE SEQUENCE [LARGE SCALE GENOMIC DNA]</scope>
    <source>
        <strain evidence="1 2">DSM 45578</strain>
    </source>
</reference>
<dbReference type="Pfam" id="PF10604">
    <property type="entry name" value="Polyketide_cyc2"/>
    <property type="match status" value="1"/>
</dbReference>
<dbReference type="InterPro" id="IPR023393">
    <property type="entry name" value="START-like_dom_sf"/>
</dbReference>
<dbReference type="InterPro" id="IPR019587">
    <property type="entry name" value="Polyketide_cyclase/dehydratase"/>
</dbReference>
<evidence type="ECO:0000313" key="2">
    <source>
        <dbReference type="Proteomes" id="UP000192366"/>
    </source>
</evidence>
<dbReference type="Proteomes" id="UP000192366">
    <property type="component" value="Unassembled WGS sequence"/>
</dbReference>
<accession>A0A1W9YU67</accession>
<dbReference type="AlphaFoldDB" id="A0A1W9YU67"/>
<dbReference type="RefSeq" id="WP_083060552.1">
    <property type="nucleotide sequence ID" value="NZ_JACKVM010000008.1"/>
</dbReference>
<dbReference type="OrthoDB" id="4483486at2"/>
<proteinExistence type="predicted"/>
<dbReference type="Gene3D" id="3.30.530.20">
    <property type="match status" value="1"/>
</dbReference>
<organism evidence="1 2">
    <name type="scientific">Mycolicibacterium bacteremicum</name>
    <name type="common">Mycobacterium bacteremicum</name>
    <dbReference type="NCBI Taxonomy" id="564198"/>
    <lineage>
        <taxon>Bacteria</taxon>
        <taxon>Bacillati</taxon>
        <taxon>Actinomycetota</taxon>
        <taxon>Actinomycetes</taxon>
        <taxon>Mycobacteriales</taxon>
        <taxon>Mycobacteriaceae</taxon>
        <taxon>Mycolicibacterium</taxon>
    </lineage>
</organism>
<sequence>MADHMEVDSELAVAHHTVAPRDRVWAVLADGWTYAQWVVGNSRMRAVDPDWPAVGSTLHHSIGIWPLTLDDVTSVEENRPDEMLVLLAKGRPFGKARISLTLSDGAGSGCLIRMSEVPVGAPMGWLPERAALALAAPRNRECLRRLAALAERRRPADTE</sequence>
<protein>
    <submittedName>
        <fullName evidence="1">Polyketide cyclase</fullName>
    </submittedName>
</protein>